<dbReference type="InterPro" id="IPR017907">
    <property type="entry name" value="Znf_RING_CS"/>
</dbReference>
<dbReference type="FunFam" id="3.30.40.10:FF:000365">
    <property type="entry name" value="Zinc finger family protein"/>
    <property type="match status" value="1"/>
</dbReference>
<dbReference type="GO" id="GO:0016567">
    <property type="term" value="P:protein ubiquitination"/>
    <property type="evidence" value="ECO:0007669"/>
    <property type="project" value="UniProtKB-UniPathway"/>
</dbReference>
<keyword evidence="5 11" id="KW-0479">Metal-binding</keyword>
<keyword evidence="8 11" id="KW-0862">Zinc</keyword>
<evidence type="ECO:0000256" key="5">
    <source>
        <dbReference type="ARBA" id="ARBA00022723"/>
    </source>
</evidence>
<dbReference type="Gene3D" id="3.30.40.10">
    <property type="entry name" value="Zinc/RING finger domain, C3HC4 (zinc finger)"/>
    <property type="match status" value="1"/>
</dbReference>
<dbReference type="SMART" id="SM00184">
    <property type="entry name" value="RING"/>
    <property type="match status" value="1"/>
</dbReference>
<evidence type="ECO:0000259" key="13">
    <source>
        <dbReference type="PROSITE" id="PS50089"/>
    </source>
</evidence>
<dbReference type="PROSITE" id="PS00518">
    <property type="entry name" value="ZF_RING_1"/>
    <property type="match status" value="1"/>
</dbReference>
<reference evidence="14" key="1">
    <citation type="journal article" date="2019" name="Genome Biol. Evol.">
        <title>The Rhododendron genome and chromosomal organization provide insight into shared whole-genome duplications across the heath family (Ericaceae).</title>
        <authorList>
            <person name="Soza V.L."/>
            <person name="Lindsley D."/>
            <person name="Waalkes A."/>
            <person name="Ramage E."/>
            <person name="Patwardhan R.P."/>
            <person name="Burton J.N."/>
            <person name="Adey A."/>
            <person name="Kumar A."/>
            <person name="Qiu R."/>
            <person name="Shendure J."/>
            <person name="Hall B."/>
        </authorList>
    </citation>
    <scope>NUCLEOTIDE SEQUENCE</scope>
    <source>
        <strain evidence="14">RSF 1966-606</strain>
    </source>
</reference>
<comment type="domain">
    <text evidence="11">The RING-type zinc finger domain is responsible for E3 ligase activity.</text>
</comment>
<comment type="caution">
    <text evidence="14">The sequence shown here is derived from an EMBL/GenBank/DDBJ whole genome shotgun (WGS) entry which is preliminary data.</text>
</comment>
<dbReference type="GO" id="GO:0005789">
    <property type="term" value="C:endoplasmic reticulum membrane"/>
    <property type="evidence" value="ECO:0007669"/>
    <property type="project" value="UniProtKB-SubCell"/>
</dbReference>
<organism evidence="14">
    <name type="scientific">Rhododendron williamsianum</name>
    <dbReference type="NCBI Taxonomy" id="262921"/>
    <lineage>
        <taxon>Eukaryota</taxon>
        <taxon>Viridiplantae</taxon>
        <taxon>Streptophyta</taxon>
        <taxon>Embryophyta</taxon>
        <taxon>Tracheophyta</taxon>
        <taxon>Spermatophyta</taxon>
        <taxon>Magnoliopsida</taxon>
        <taxon>eudicotyledons</taxon>
        <taxon>Gunneridae</taxon>
        <taxon>Pentapetalae</taxon>
        <taxon>asterids</taxon>
        <taxon>Ericales</taxon>
        <taxon>Ericaceae</taxon>
        <taxon>Ericoideae</taxon>
        <taxon>Rhodoreae</taxon>
        <taxon>Rhododendron</taxon>
    </lineage>
</organism>
<feature type="compositionally biased region" description="Basic and acidic residues" evidence="12">
    <location>
        <begin position="389"/>
        <end position="405"/>
    </location>
</feature>
<feature type="domain" description="RING-type" evidence="13">
    <location>
        <begin position="144"/>
        <end position="185"/>
    </location>
</feature>
<dbReference type="SUPFAM" id="SSF57850">
    <property type="entry name" value="RING/U-box"/>
    <property type="match status" value="1"/>
</dbReference>
<keyword evidence="4 11" id="KW-0808">Transferase</keyword>
<dbReference type="GO" id="GO:0008270">
    <property type="term" value="F:zinc ion binding"/>
    <property type="evidence" value="ECO:0007669"/>
    <property type="project" value="UniProtKB-KW"/>
</dbReference>
<evidence type="ECO:0000313" key="14">
    <source>
        <dbReference type="EMBL" id="KAE9445605.1"/>
    </source>
</evidence>
<dbReference type="CDD" id="cd16745">
    <property type="entry name" value="RING-HC_AtRMA-like"/>
    <property type="match status" value="1"/>
</dbReference>
<dbReference type="InterPro" id="IPR001841">
    <property type="entry name" value="Znf_RING"/>
</dbReference>
<dbReference type="Pfam" id="PF00097">
    <property type="entry name" value="zf-C3HC4"/>
    <property type="match status" value="1"/>
</dbReference>
<keyword evidence="7 11" id="KW-0833">Ubl conjugation pathway</keyword>
<name>A0A6A4KGZ2_9ERIC</name>
<evidence type="ECO:0000256" key="12">
    <source>
        <dbReference type="SAM" id="MobiDB-lite"/>
    </source>
</evidence>
<comment type="pathway">
    <text evidence="3 11">Protein modification; protein ubiquitination.</text>
</comment>
<dbReference type="GO" id="GO:0061630">
    <property type="term" value="F:ubiquitin protein ligase activity"/>
    <property type="evidence" value="ECO:0007669"/>
    <property type="project" value="UniProtKB-UniRule"/>
</dbReference>
<keyword evidence="9" id="KW-0472">Membrane</keyword>
<dbReference type="GO" id="GO:0006511">
    <property type="term" value="P:ubiquitin-dependent protein catabolic process"/>
    <property type="evidence" value="ECO:0007669"/>
    <property type="project" value="UniProtKB-UniRule"/>
</dbReference>
<proteinExistence type="predicted"/>
<evidence type="ECO:0000256" key="8">
    <source>
        <dbReference type="ARBA" id="ARBA00022833"/>
    </source>
</evidence>
<dbReference type="UniPathway" id="UPA00143"/>
<dbReference type="OrthoDB" id="6270329at2759"/>
<keyword evidence="11" id="KW-0256">Endoplasmic reticulum</keyword>
<keyword evidence="6 10" id="KW-0863">Zinc-finger</keyword>
<feature type="region of interest" description="Disordered" evidence="12">
    <location>
        <begin position="1"/>
        <end position="22"/>
    </location>
</feature>
<dbReference type="InterPro" id="IPR045103">
    <property type="entry name" value="RNF5/RNF185-like"/>
</dbReference>
<evidence type="ECO:0000256" key="10">
    <source>
        <dbReference type="PROSITE-ProRule" id="PRU00175"/>
    </source>
</evidence>
<evidence type="ECO:0000256" key="9">
    <source>
        <dbReference type="ARBA" id="ARBA00023136"/>
    </source>
</evidence>
<feature type="compositionally biased region" description="Polar residues" evidence="12">
    <location>
        <begin position="1"/>
        <end position="11"/>
    </location>
</feature>
<sequence length="413" mass="46539">MGDQTTNTMNLDLNLGPSPSPDNDVQALGSLSNESVNLEDWIDSRVNRVRVRENLRLRARQRWRYMRRQVPVSPETRNIALDLMVSSTNVVGVTLQTGEGSVSPEERNGEKTCENNVTHVENEQFGKKEDEEKTNSEDGSFFDCNICLELAREPVVTCCGHLFCWPCIYRWLNVHSDAKECPVCKGEVTVKNVTPIYGRGTNTRDPEEDPSLKIPLRPNARRVESWRQTIQRNPSPVEEMMRRFVQIPPQNAGSNNNSLLNRILTSRGMRGEQSTVVPPEDVVDVDLTQSIPTNSEAGESRWLSSLLLRRSHRAATISNLTSALSSAERIVESYFRYHPVERNEEQPLGVDDRDSVSSIAAVIHSESQTVDTAVEIDSRVSVSTSSSRRRNDASRVSDVDSGDSRPHRRRRLN</sequence>
<dbReference type="PANTHER" id="PTHR12313">
    <property type="entry name" value="E3 UBIQUITIN-PROTEIN LIGASE RNF5-RELATED"/>
    <property type="match status" value="1"/>
</dbReference>
<comment type="catalytic activity">
    <reaction evidence="1 11">
        <text>S-ubiquitinyl-[E2 ubiquitin-conjugating enzyme]-L-cysteine + [acceptor protein]-L-lysine = [E2 ubiquitin-conjugating enzyme]-L-cysteine + N(6)-ubiquitinyl-[acceptor protein]-L-lysine.</text>
        <dbReference type="EC" id="2.3.2.27"/>
    </reaction>
</comment>
<evidence type="ECO:0000256" key="4">
    <source>
        <dbReference type="ARBA" id="ARBA00022679"/>
    </source>
</evidence>
<gene>
    <name evidence="14" type="ORF">C3L33_22502</name>
</gene>
<dbReference type="PROSITE" id="PS50089">
    <property type="entry name" value="ZF_RING_2"/>
    <property type="match status" value="1"/>
</dbReference>
<comment type="function">
    <text evidence="11">E3 ubiquitin-protein ligase.</text>
</comment>
<dbReference type="AlphaFoldDB" id="A0A6A4KGZ2"/>
<comment type="subcellular location">
    <subcellularLocation>
        <location evidence="2">Endomembrane system</location>
    </subcellularLocation>
    <subcellularLocation>
        <location evidence="11">Endoplasmic reticulum membrane</location>
        <topology evidence="11">Single-pass type IV membrane protein</topology>
    </subcellularLocation>
</comment>
<accession>A0A6A4KGZ2</accession>
<feature type="non-terminal residue" evidence="14">
    <location>
        <position position="1"/>
    </location>
</feature>
<evidence type="ECO:0000256" key="1">
    <source>
        <dbReference type="ARBA" id="ARBA00000900"/>
    </source>
</evidence>
<evidence type="ECO:0000256" key="2">
    <source>
        <dbReference type="ARBA" id="ARBA00004308"/>
    </source>
</evidence>
<dbReference type="EMBL" id="QEFC01004057">
    <property type="protein sequence ID" value="KAE9445605.1"/>
    <property type="molecule type" value="Genomic_DNA"/>
</dbReference>
<evidence type="ECO:0000256" key="7">
    <source>
        <dbReference type="ARBA" id="ARBA00022786"/>
    </source>
</evidence>
<dbReference type="InterPro" id="IPR013083">
    <property type="entry name" value="Znf_RING/FYVE/PHD"/>
</dbReference>
<evidence type="ECO:0000256" key="3">
    <source>
        <dbReference type="ARBA" id="ARBA00004906"/>
    </source>
</evidence>
<evidence type="ECO:0000256" key="6">
    <source>
        <dbReference type="ARBA" id="ARBA00022771"/>
    </source>
</evidence>
<dbReference type="InterPro" id="IPR018957">
    <property type="entry name" value="Znf_C3HC4_RING-type"/>
</dbReference>
<evidence type="ECO:0000256" key="11">
    <source>
        <dbReference type="RuleBase" id="RU369090"/>
    </source>
</evidence>
<feature type="region of interest" description="Disordered" evidence="12">
    <location>
        <begin position="379"/>
        <end position="413"/>
    </location>
</feature>
<dbReference type="EC" id="2.3.2.27" evidence="11"/>
<protein>
    <recommendedName>
        <fullName evidence="11">E3 ubiquitin-protein ligase RMA</fullName>
        <ecNumber evidence="11">2.3.2.27</ecNumber>
    </recommendedName>
    <alternativeName>
        <fullName evidence="11">Protein RING membrane-anchor</fullName>
    </alternativeName>
    <alternativeName>
        <fullName evidence="11">RING-type E3 ubiquitin transferase RMA</fullName>
    </alternativeName>
</protein>